<feature type="region of interest" description="Disordered" evidence="5">
    <location>
        <begin position="255"/>
        <end position="293"/>
    </location>
</feature>
<evidence type="ECO:0000256" key="4">
    <source>
        <dbReference type="ARBA" id="ARBA00023242"/>
    </source>
</evidence>
<feature type="compositionally biased region" description="Basic and acidic residues" evidence="5">
    <location>
        <begin position="478"/>
        <end position="515"/>
    </location>
</feature>
<dbReference type="PANTHER" id="PTHR13484">
    <property type="entry name" value="FIP1-LIKE 1 PROTEIN"/>
    <property type="match status" value="1"/>
</dbReference>
<comment type="subcellular location">
    <subcellularLocation>
        <location evidence="1">Nucleus</location>
    </subcellularLocation>
</comment>
<dbReference type="AlphaFoldDB" id="A0A085MM81"/>
<evidence type="ECO:0000313" key="8">
    <source>
        <dbReference type="EMBL" id="KFD67463.1"/>
    </source>
</evidence>
<dbReference type="EMBL" id="KL363184">
    <property type="protein sequence ID" value="KFD58327.1"/>
    <property type="molecule type" value="Genomic_DNA"/>
</dbReference>
<feature type="region of interest" description="Disordered" evidence="5">
    <location>
        <begin position="382"/>
        <end position="616"/>
    </location>
</feature>
<dbReference type="Proteomes" id="UP000030764">
    <property type="component" value="Unassembled WGS sequence"/>
</dbReference>
<keyword evidence="9" id="KW-1185">Reference proteome</keyword>
<dbReference type="PANTHER" id="PTHR13484:SF0">
    <property type="entry name" value="PRE-MRNA 3'-END-PROCESSING FACTOR FIP1"/>
    <property type="match status" value="1"/>
</dbReference>
<feature type="compositionally biased region" description="Basic residues" evidence="5">
    <location>
        <begin position="594"/>
        <end position="604"/>
    </location>
</feature>
<proteinExistence type="inferred from homology"/>
<dbReference type="Proteomes" id="UP000030758">
    <property type="component" value="Unassembled WGS sequence"/>
</dbReference>
<evidence type="ECO:0000256" key="5">
    <source>
        <dbReference type="SAM" id="MobiDB-lite"/>
    </source>
</evidence>
<comment type="similarity">
    <text evidence="2">Belongs to the FIP1 family.</text>
</comment>
<feature type="compositionally biased region" description="Basic residues" evidence="5">
    <location>
        <begin position="443"/>
        <end position="464"/>
    </location>
</feature>
<accession>A0A085MM81</accession>
<reference evidence="7 9" key="1">
    <citation type="journal article" date="2014" name="Nat. Genet.">
        <title>Genome and transcriptome of the porcine whipworm Trichuris suis.</title>
        <authorList>
            <person name="Jex A.R."/>
            <person name="Nejsum P."/>
            <person name="Schwarz E.M."/>
            <person name="Hu L."/>
            <person name="Young N.D."/>
            <person name="Hall R.S."/>
            <person name="Korhonen P.K."/>
            <person name="Liao S."/>
            <person name="Thamsborg S."/>
            <person name="Xia J."/>
            <person name="Xu P."/>
            <person name="Wang S."/>
            <person name="Scheerlinck J.P."/>
            <person name="Hofmann A."/>
            <person name="Sternberg P.W."/>
            <person name="Wang J."/>
            <person name="Gasser R.B."/>
        </authorList>
    </citation>
    <scope>NUCLEOTIDE SEQUENCE [LARGE SCALE GENOMIC DNA]</scope>
    <source>
        <strain evidence="8">DCEP-RM93F</strain>
        <strain evidence="7">DCEP-RM93M</strain>
    </source>
</reference>
<dbReference type="InterPro" id="IPR051187">
    <property type="entry name" value="Pre-mRNA_3'-end_processing_reg"/>
</dbReference>
<feature type="compositionally biased region" description="Basic and acidic residues" evidence="5">
    <location>
        <begin position="605"/>
        <end position="616"/>
    </location>
</feature>
<evidence type="ECO:0000256" key="1">
    <source>
        <dbReference type="ARBA" id="ARBA00004123"/>
    </source>
</evidence>
<keyword evidence="4" id="KW-0539">Nucleus</keyword>
<dbReference type="GO" id="GO:0006397">
    <property type="term" value="P:mRNA processing"/>
    <property type="evidence" value="ECO:0007669"/>
    <property type="project" value="UniProtKB-KW"/>
</dbReference>
<sequence length="616" mass="68154">MADLIENAIVLEEEGPDVYICTEECIEPVEQAAEANGEHSSSPPDMADLVEVDEVYNEAETAEEQIQEEETAEPELSEEEDDEDDVRITIGDVKTNINFPPPAMGPRGQLAPKFANKLDIDSTAVVNGASIYELDLTSLEEHPWREPGADLTDYFNYGFTEETWNAYCERQRRLRSEFGPENANRMFFNAIPSHYGAPGFDRNKGFTPGNISAITSLAPPVFPQIRNLVPVAPAEVCLEIVEVSVTGVMLQQTPAATADEAPVKDEPESSTCPPVPEQPEKARSPSVTTGVINGTPGAPITEVAGEPMPGVNPLPVPIRQGPPIPGLHVPPGFPPGALPPVPGLPMTNIPPPGMLPPFGHPPPGLPFPPSFQFPPPTRAMFPPRGYAGFRMPGREETAPSMGSYSGASSDEDARAQGYDHYGKHSDYEYRHGRSRSPGDSRSYSRHSDRRSRKHSRSPAHSRHRSRDERSRGSAQARSARDGHSHGHSEKRVSERKDESHDKEKSYRKKEDDGRKRWYLSMDHSNCIVVVFRGSKSRTGGRESRVKESRKSKERESKTEARESKAKERRSKREESGAREKKTEKGNDDSEGRSAKKRKKQKTSHHHVDSENDKPTS</sequence>
<keyword evidence="3" id="KW-0507">mRNA processing</keyword>
<feature type="compositionally biased region" description="Basic and acidic residues" evidence="5">
    <location>
        <begin position="420"/>
        <end position="431"/>
    </location>
</feature>
<dbReference type="Pfam" id="PF05182">
    <property type="entry name" value="Fip1"/>
    <property type="match status" value="1"/>
</dbReference>
<organism evidence="7 9">
    <name type="scientific">Trichuris suis</name>
    <name type="common">pig whipworm</name>
    <dbReference type="NCBI Taxonomy" id="68888"/>
    <lineage>
        <taxon>Eukaryota</taxon>
        <taxon>Metazoa</taxon>
        <taxon>Ecdysozoa</taxon>
        <taxon>Nematoda</taxon>
        <taxon>Enoplea</taxon>
        <taxon>Dorylaimia</taxon>
        <taxon>Trichinellida</taxon>
        <taxon>Trichuridae</taxon>
        <taxon>Trichuris</taxon>
    </lineage>
</organism>
<name>A0A085MM81_9BILA</name>
<feature type="compositionally biased region" description="Acidic residues" evidence="5">
    <location>
        <begin position="48"/>
        <end position="85"/>
    </location>
</feature>
<evidence type="ECO:0000259" key="6">
    <source>
        <dbReference type="Pfam" id="PF05182"/>
    </source>
</evidence>
<evidence type="ECO:0000256" key="2">
    <source>
        <dbReference type="ARBA" id="ARBA00007459"/>
    </source>
</evidence>
<protein>
    <recommendedName>
        <fullName evidence="6">Pre-mRNA polyadenylation factor Fip1 domain-containing protein</fullName>
    </recommendedName>
</protein>
<evidence type="ECO:0000256" key="3">
    <source>
        <dbReference type="ARBA" id="ARBA00022664"/>
    </source>
</evidence>
<feature type="compositionally biased region" description="Basic and acidic residues" evidence="5">
    <location>
        <begin position="539"/>
        <end position="593"/>
    </location>
</feature>
<dbReference type="EMBL" id="KL367514">
    <property type="protein sequence ID" value="KFD67463.1"/>
    <property type="molecule type" value="Genomic_DNA"/>
</dbReference>
<evidence type="ECO:0000313" key="9">
    <source>
        <dbReference type="Proteomes" id="UP000030764"/>
    </source>
</evidence>
<feature type="region of interest" description="Disordered" evidence="5">
    <location>
        <begin position="31"/>
        <end position="85"/>
    </location>
</feature>
<gene>
    <name evidence="7" type="ORF">M513_00553</name>
    <name evidence="8" type="ORF">M514_00553</name>
</gene>
<dbReference type="InterPro" id="IPR007854">
    <property type="entry name" value="Fip1_dom"/>
</dbReference>
<feature type="domain" description="Pre-mRNA polyadenylation factor Fip1" evidence="6">
    <location>
        <begin position="133"/>
        <end position="175"/>
    </location>
</feature>
<evidence type="ECO:0000313" key="7">
    <source>
        <dbReference type="EMBL" id="KFD58327.1"/>
    </source>
</evidence>
<dbReference type="GO" id="GO:0005847">
    <property type="term" value="C:mRNA cleavage and polyadenylation specificity factor complex"/>
    <property type="evidence" value="ECO:0007669"/>
    <property type="project" value="TreeGrafter"/>
</dbReference>